<dbReference type="AlphaFoldDB" id="A0A8J3IVT0"/>
<dbReference type="GO" id="GO:0003677">
    <property type="term" value="F:DNA binding"/>
    <property type="evidence" value="ECO:0007669"/>
    <property type="project" value="InterPro"/>
</dbReference>
<dbReference type="PANTHER" id="PTHR30173">
    <property type="entry name" value="SIGMA 19 FACTOR"/>
    <property type="match status" value="1"/>
</dbReference>
<dbReference type="PANTHER" id="PTHR30173:SF43">
    <property type="entry name" value="ECF RNA POLYMERASE SIGMA FACTOR SIGI-RELATED"/>
    <property type="match status" value="1"/>
</dbReference>
<dbReference type="InterPro" id="IPR007627">
    <property type="entry name" value="RNA_pol_sigma70_r2"/>
</dbReference>
<dbReference type="InterPro" id="IPR013324">
    <property type="entry name" value="RNA_pol_sigma_r3/r4-like"/>
</dbReference>
<dbReference type="InterPro" id="IPR052704">
    <property type="entry name" value="ECF_Sigma-70_Domain"/>
</dbReference>
<feature type="domain" description="RNA polymerase sigma-70 region 2" evidence="2">
    <location>
        <begin position="11"/>
        <end position="75"/>
    </location>
</feature>
<dbReference type="SUPFAM" id="SSF88659">
    <property type="entry name" value="Sigma3 and sigma4 domains of RNA polymerase sigma factors"/>
    <property type="match status" value="1"/>
</dbReference>
<dbReference type="Gene3D" id="3.10.450.50">
    <property type="match status" value="1"/>
</dbReference>
<dbReference type="InterPro" id="IPR013249">
    <property type="entry name" value="RNA_pol_sigma70_r4_t2"/>
</dbReference>
<name>A0A8J3IVT0_9CHLR</name>
<evidence type="ECO:0000256" key="1">
    <source>
        <dbReference type="ARBA" id="ARBA00011344"/>
    </source>
</evidence>
<evidence type="ECO:0000259" key="3">
    <source>
        <dbReference type="Pfam" id="PF08281"/>
    </source>
</evidence>
<dbReference type="InterPro" id="IPR013325">
    <property type="entry name" value="RNA_pol_sigma_r2"/>
</dbReference>
<dbReference type="GO" id="GO:0016987">
    <property type="term" value="F:sigma factor activity"/>
    <property type="evidence" value="ECO:0007669"/>
    <property type="project" value="InterPro"/>
</dbReference>
<evidence type="ECO:0000313" key="4">
    <source>
        <dbReference type="EMBL" id="GHO99410.1"/>
    </source>
</evidence>
<dbReference type="Proteomes" id="UP000597444">
    <property type="component" value="Unassembled WGS sequence"/>
</dbReference>
<comment type="caution">
    <text evidence="4">The sequence shown here is derived from an EMBL/GenBank/DDBJ whole genome shotgun (WGS) entry which is preliminary data.</text>
</comment>
<dbReference type="Gene3D" id="1.10.10.10">
    <property type="entry name" value="Winged helix-like DNA-binding domain superfamily/Winged helix DNA-binding domain"/>
    <property type="match status" value="1"/>
</dbReference>
<dbReference type="EMBL" id="BNJK01000002">
    <property type="protein sequence ID" value="GHO99410.1"/>
    <property type="molecule type" value="Genomic_DNA"/>
</dbReference>
<keyword evidence="5" id="KW-1185">Reference proteome</keyword>
<gene>
    <name evidence="4" type="ORF">KSF_094580</name>
</gene>
<dbReference type="Gene3D" id="1.10.1740.10">
    <property type="match status" value="1"/>
</dbReference>
<dbReference type="GO" id="GO:0006352">
    <property type="term" value="P:DNA-templated transcription initiation"/>
    <property type="evidence" value="ECO:0007669"/>
    <property type="project" value="InterPro"/>
</dbReference>
<dbReference type="InterPro" id="IPR032710">
    <property type="entry name" value="NTF2-like_dom_sf"/>
</dbReference>
<dbReference type="Pfam" id="PF04542">
    <property type="entry name" value="Sigma70_r2"/>
    <property type="match status" value="1"/>
</dbReference>
<dbReference type="RefSeq" id="WP_220210056.1">
    <property type="nucleotide sequence ID" value="NZ_BNJK01000002.1"/>
</dbReference>
<dbReference type="Pfam" id="PF08281">
    <property type="entry name" value="Sigma70_r4_2"/>
    <property type="match status" value="1"/>
</dbReference>
<dbReference type="NCBIfam" id="TIGR02937">
    <property type="entry name" value="sigma70-ECF"/>
    <property type="match status" value="1"/>
</dbReference>
<evidence type="ECO:0000259" key="2">
    <source>
        <dbReference type="Pfam" id="PF04542"/>
    </source>
</evidence>
<dbReference type="SUPFAM" id="SSF54427">
    <property type="entry name" value="NTF2-like"/>
    <property type="match status" value="1"/>
</dbReference>
<sequence length="303" mass="33597">MNEHNWLVERFETERPQLMAMAYRMLGSLAEAEDAVQESWLHLCRVQSDSIKNMGAWLTTTLTRICLDMLRSRQSRREEPLGADEIQPHREHEIDPEQEVELADAVGIALLVVLDTLSPAERLAFVLHDIFAVPFDEIAPMLERSETAVRQLASRARRRVRGASTTSETDLTRSREMVTAFLAASRAGDFETLLTLLDPDVLFQHDRTQLPTGALQEAHGAIAVARTFVGKTQGAWPILVNGSAGIVIAPHGQMLLVATFTITNDKITAINTITDPAHLSQLDLAVLDDGLQARISSSQSKMR</sequence>
<proteinExistence type="predicted"/>
<dbReference type="InterPro" id="IPR014284">
    <property type="entry name" value="RNA_pol_sigma-70_dom"/>
</dbReference>
<protein>
    <submittedName>
        <fullName evidence="4">RNA polymerase sigma factor</fullName>
    </submittedName>
</protein>
<comment type="subunit">
    <text evidence="1">Interacts transiently with the RNA polymerase catalytic core formed by RpoA, RpoB, RpoC and RpoZ (2 alpha, 1 beta, 1 beta' and 1 omega subunit) to form the RNA polymerase holoenzyme that can initiate transcription.</text>
</comment>
<dbReference type="InterPro" id="IPR036388">
    <property type="entry name" value="WH-like_DNA-bd_sf"/>
</dbReference>
<reference evidence="4" key="1">
    <citation type="submission" date="2020-10" db="EMBL/GenBank/DDBJ databases">
        <title>Taxonomic study of unclassified bacteria belonging to the class Ktedonobacteria.</title>
        <authorList>
            <person name="Yabe S."/>
            <person name="Wang C.M."/>
            <person name="Zheng Y."/>
            <person name="Sakai Y."/>
            <person name="Cavaletti L."/>
            <person name="Monciardini P."/>
            <person name="Donadio S."/>
        </authorList>
    </citation>
    <scope>NUCLEOTIDE SEQUENCE</scope>
    <source>
        <strain evidence="4">ID150040</strain>
    </source>
</reference>
<accession>A0A8J3IVT0</accession>
<evidence type="ECO:0000313" key="5">
    <source>
        <dbReference type="Proteomes" id="UP000597444"/>
    </source>
</evidence>
<feature type="domain" description="RNA polymerase sigma factor 70 region 4 type 2" evidence="3">
    <location>
        <begin position="109"/>
        <end position="159"/>
    </location>
</feature>
<organism evidence="4 5">
    <name type="scientific">Reticulibacter mediterranei</name>
    <dbReference type="NCBI Taxonomy" id="2778369"/>
    <lineage>
        <taxon>Bacteria</taxon>
        <taxon>Bacillati</taxon>
        <taxon>Chloroflexota</taxon>
        <taxon>Ktedonobacteria</taxon>
        <taxon>Ktedonobacterales</taxon>
        <taxon>Reticulibacteraceae</taxon>
        <taxon>Reticulibacter</taxon>
    </lineage>
</organism>
<dbReference type="SUPFAM" id="SSF88946">
    <property type="entry name" value="Sigma2 domain of RNA polymerase sigma factors"/>
    <property type="match status" value="1"/>
</dbReference>